<comment type="caution">
    <text evidence="1">The sequence shown here is derived from an EMBL/GenBank/DDBJ whole genome shotgun (WGS) entry which is preliminary data.</text>
</comment>
<reference evidence="1" key="1">
    <citation type="submission" date="2022-06" db="EMBL/GenBank/DDBJ databases">
        <title>Uncovering the hologenomic basis of an extraordinary plant invasion.</title>
        <authorList>
            <person name="Bieker V.C."/>
            <person name="Martin M.D."/>
            <person name="Gilbert T."/>
            <person name="Hodgins K."/>
            <person name="Battlay P."/>
            <person name="Petersen B."/>
            <person name="Wilson J."/>
        </authorList>
    </citation>
    <scope>NUCLEOTIDE SEQUENCE</scope>
    <source>
        <strain evidence="1">AA19_3_7</strain>
        <tissue evidence="1">Leaf</tissue>
    </source>
</reference>
<protein>
    <submittedName>
        <fullName evidence="1">Uncharacterized protein</fullName>
    </submittedName>
</protein>
<name>A0AAD5CSN2_AMBAR</name>
<evidence type="ECO:0000313" key="2">
    <source>
        <dbReference type="Proteomes" id="UP001206925"/>
    </source>
</evidence>
<proteinExistence type="predicted"/>
<keyword evidence="2" id="KW-1185">Reference proteome</keyword>
<dbReference type="AlphaFoldDB" id="A0AAD5CSN2"/>
<organism evidence="1 2">
    <name type="scientific">Ambrosia artemisiifolia</name>
    <name type="common">Common ragweed</name>
    <dbReference type="NCBI Taxonomy" id="4212"/>
    <lineage>
        <taxon>Eukaryota</taxon>
        <taxon>Viridiplantae</taxon>
        <taxon>Streptophyta</taxon>
        <taxon>Embryophyta</taxon>
        <taxon>Tracheophyta</taxon>
        <taxon>Spermatophyta</taxon>
        <taxon>Magnoliopsida</taxon>
        <taxon>eudicotyledons</taxon>
        <taxon>Gunneridae</taxon>
        <taxon>Pentapetalae</taxon>
        <taxon>asterids</taxon>
        <taxon>campanulids</taxon>
        <taxon>Asterales</taxon>
        <taxon>Asteraceae</taxon>
        <taxon>Asteroideae</taxon>
        <taxon>Heliantheae alliance</taxon>
        <taxon>Heliantheae</taxon>
        <taxon>Ambrosia</taxon>
    </lineage>
</organism>
<accession>A0AAD5CSN2</accession>
<evidence type="ECO:0000313" key="1">
    <source>
        <dbReference type="EMBL" id="KAI7746550.1"/>
    </source>
</evidence>
<dbReference type="Proteomes" id="UP001206925">
    <property type="component" value="Unassembled WGS sequence"/>
</dbReference>
<dbReference type="EMBL" id="JAMZMK010006946">
    <property type="protein sequence ID" value="KAI7746550.1"/>
    <property type="molecule type" value="Genomic_DNA"/>
</dbReference>
<gene>
    <name evidence="1" type="ORF">M8C21_003993</name>
</gene>
<sequence>MTSPLDNPKWLWVKGDDDDKNLLKSQAGDRKDVLFKGTQLCRKQLAQWISSGLCCNKMVEVFGIV</sequence>